<feature type="domain" description="Methyltransferase" evidence="1">
    <location>
        <begin position="8"/>
        <end position="120"/>
    </location>
</feature>
<reference evidence="2" key="1">
    <citation type="submission" date="2013-08" db="EMBL/GenBank/DDBJ databases">
        <authorList>
            <person name="Mendez C."/>
            <person name="Richter M."/>
            <person name="Ferrer M."/>
            <person name="Sanchez J."/>
        </authorList>
    </citation>
    <scope>NUCLEOTIDE SEQUENCE</scope>
</reference>
<name>T0ZR11_9ZZZZ</name>
<dbReference type="GO" id="GO:0046539">
    <property type="term" value="F:histamine N-methyltransferase activity"/>
    <property type="evidence" value="ECO:0007669"/>
    <property type="project" value="UniProtKB-EC"/>
</dbReference>
<organism evidence="2">
    <name type="scientific">mine drainage metagenome</name>
    <dbReference type="NCBI Taxonomy" id="410659"/>
    <lineage>
        <taxon>unclassified sequences</taxon>
        <taxon>metagenomes</taxon>
        <taxon>ecological metagenomes</taxon>
    </lineage>
</organism>
<dbReference type="AlphaFoldDB" id="T0ZR11"/>
<keyword evidence="2" id="KW-0808">Transferase</keyword>
<gene>
    <name evidence="2" type="ORF">B1B_11134</name>
</gene>
<dbReference type="InterPro" id="IPR029063">
    <property type="entry name" value="SAM-dependent_MTases_sf"/>
</dbReference>
<dbReference type="Pfam" id="PF13847">
    <property type="entry name" value="Methyltransf_31"/>
    <property type="match status" value="1"/>
</dbReference>
<dbReference type="InterPro" id="IPR025714">
    <property type="entry name" value="Methyltranfer_dom"/>
</dbReference>
<dbReference type="EMBL" id="AUZY01007207">
    <property type="protein sequence ID" value="EQD50736.1"/>
    <property type="molecule type" value="Genomic_DNA"/>
</dbReference>
<protein>
    <submittedName>
        <fullName evidence="2">Methyltransferase type 12</fullName>
        <ecNumber evidence="2">2.1.1.8</ecNumber>
    </submittedName>
</protein>
<comment type="caution">
    <text evidence="2">The sequence shown here is derived from an EMBL/GenBank/DDBJ whole genome shotgun (WGS) entry which is preliminary data.</text>
</comment>
<dbReference type="SUPFAM" id="SSF53335">
    <property type="entry name" value="S-adenosyl-L-methionine-dependent methyltransferases"/>
    <property type="match status" value="1"/>
</dbReference>
<dbReference type="InterPro" id="IPR053173">
    <property type="entry name" value="SAM-binding_MTase"/>
</dbReference>
<dbReference type="CDD" id="cd02440">
    <property type="entry name" value="AdoMet_MTases"/>
    <property type="match status" value="1"/>
</dbReference>
<dbReference type="GO" id="GO:0032259">
    <property type="term" value="P:methylation"/>
    <property type="evidence" value="ECO:0007669"/>
    <property type="project" value="UniProtKB-KW"/>
</dbReference>
<sequence length="190" mass="20248">VAARLRRAARIADVGCGSAHTTHLLARAFPRSTFIAIDDASAALRMARAEARAWGLTNVEHVRGTIERVTEFGPFDAVTMFDAIHDLADPPAALRAVARSLKPGGILFAEEPRASSRLEANLGTPGAAFLYGVSVSYCLPVSLARGSAGLGAAWGIERARRLLHASGFHRVETHDAPANSLAVLYVARRR</sequence>
<dbReference type="PANTHER" id="PTHR45128:SF1">
    <property type="entry name" value="S-ADENOSYLMETHIONINE-DEPENDENT METHYLTRANSFERASE RV2258C"/>
    <property type="match status" value="1"/>
</dbReference>
<reference evidence="2" key="2">
    <citation type="journal article" date="2014" name="ISME J.">
        <title>Microbial stratification in low pH oxic and suboxic macroscopic growths along an acid mine drainage.</title>
        <authorList>
            <person name="Mendez-Garcia C."/>
            <person name="Mesa V."/>
            <person name="Sprenger R.R."/>
            <person name="Richter M."/>
            <person name="Diez M.S."/>
            <person name="Solano J."/>
            <person name="Bargiela R."/>
            <person name="Golyshina O.V."/>
            <person name="Manteca A."/>
            <person name="Ramos J.L."/>
            <person name="Gallego J.R."/>
            <person name="Llorente I."/>
            <person name="Martins Dos Santos V.A."/>
            <person name="Jensen O.N."/>
            <person name="Pelaez A.I."/>
            <person name="Sanchez J."/>
            <person name="Ferrer M."/>
        </authorList>
    </citation>
    <scope>NUCLEOTIDE SEQUENCE</scope>
</reference>
<proteinExistence type="predicted"/>
<dbReference type="PANTHER" id="PTHR45128">
    <property type="entry name" value="METHYLTRANSFERASE TYPE 11"/>
    <property type="match status" value="1"/>
</dbReference>
<dbReference type="Gene3D" id="3.40.50.150">
    <property type="entry name" value="Vaccinia Virus protein VP39"/>
    <property type="match status" value="1"/>
</dbReference>
<evidence type="ECO:0000313" key="2">
    <source>
        <dbReference type="EMBL" id="EQD50736.1"/>
    </source>
</evidence>
<accession>T0ZR11</accession>
<keyword evidence="2" id="KW-0489">Methyltransferase</keyword>
<feature type="non-terminal residue" evidence="2">
    <location>
        <position position="1"/>
    </location>
</feature>
<dbReference type="EC" id="2.1.1.8" evidence="2"/>
<evidence type="ECO:0000259" key="1">
    <source>
        <dbReference type="Pfam" id="PF13847"/>
    </source>
</evidence>